<reference evidence="2" key="1">
    <citation type="journal article" date="2020" name="Stud. Mycol.">
        <title>101 Dothideomycetes genomes: a test case for predicting lifestyles and emergence of pathogens.</title>
        <authorList>
            <person name="Haridas S."/>
            <person name="Albert R."/>
            <person name="Binder M."/>
            <person name="Bloem J."/>
            <person name="Labutti K."/>
            <person name="Salamov A."/>
            <person name="Andreopoulos B."/>
            <person name="Baker S."/>
            <person name="Barry K."/>
            <person name="Bills G."/>
            <person name="Bluhm B."/>
            <person name="Cannon C."/>
            <person name="Castanera R."/>
            <person name="Culley D."/>
            <person name="Daum C."/>
            <person name="Ezra D."/>
            <person name="Gonzalez J."/>
            <person name="Henrissat B."/>
            <person name="Kuo A."/>
            <person name="Liang C."/>
            <person name="Lipzen A."/>
            <person name="Lutzoni F."/>
            <person name="Magnuson J."/>
            <person name="Mondo S."/>
            <person name="Nolan M."/>
            <person name="Ohm R."/>
            <person name="Pangilinan J."/>
            <person name="Park H.-J."/>
            <person name="Ramirez L."/>
            <person name="Alfaro M."/>
            <person name="Sun H."/>
            <person name="Tritt A."/>
            <person name="Yoshinaga Y."/>
            <person name="Zwiers L.-H."/>
            <person name="Turgeon B."/>
            <person name="Goodwin S."/>
            <person name="Spatafora J."/>
            <person name="Crous P."/>
            <person name="Grigoriev I."/>
        </authorList>
    </citation>
    <scope>NUCLEOTIDE SEQUENCE</scope>
    <source>
        <strain evidence="2">CBS 123094</strain>
    </source>
</reference>
<evidence type="ECO:0000313" key="2">
    <source>
        <dbReference type="EMBL" id="KAF1998969.1"/>
    </source>
</evidence>
<dbReference type="SUPFAM" id="SSF101447">
    <property type="entry name" value="Formin homology 2 domain (FH2 domain)"/>
    <property type="match status" value="1"/>
</dbReference>
<feature type="compositionally biased region" description="Pro residues" evidence="1">
    <location>
        <begin position="155"/>
        <end position="181"/>
    </location>
</feature>
<name>A0A6A5WDU6_9PLEO</name>
<proteinExistence type="predicted"/>
<dbReference type="EMBL" id="ML977599">
    <property type="protein sequence ID" value="KAF1998969.1"/>
    <property type="molecule type" value="Genomic_DNA"/>
</dbReference>
<protein>
    <submittedName>
        <fullName evidence="2">Uncharacterized protein</fullName>
    </submittedName>
</protein>
<feature type="compositionally biased region" description="Basic and acidic residues" evidence="1">
    <location>
        <begin position="56"/>
        <end position="72"/>
    </location>
</feature>
<feature type="compositionally biased region" description="Basic and acidic residues" evidence="1">
    <location>
        <begin position="419"/>
        <end position="429"/>
    </location>
</feature>
<dbReference type="AlphaFoldDB" id="A0A6A5WDU6"/>
<dbReference type="OrthoDB" id="3553547at2759"/>
<feature type="compositionally biased region" description="Pro residues" evidence="1">
    <location>
        <begin position="125"/>
        <end position="136"/>
    </location>
</feature>
<dbReference type="InterPro" id="IPR051412">
    <property type="entry name" value="Formin_Homology_Diaphanous_sf"/>
</dbReference>
<dbReference type="PANTHER" id="PTHR45691:SF6">
    <property type="entry name" value="PROTEIN DIAPHANOUS"/>
    <property type="match status" value="1"/>
</dbReference>
<feature type="region of interest" description="Disordered" evidence="1">
    <location>
        <begin position="121"/>
        <end position="182"/>
    </location>
</feature>
<feature type="region of interest" description="Disordered" evidence="1">
    <location>
        <begin position="385"/>
        <end position="451"/>
    </location>
</feature>
<feature type="region of interest" description="Disordered" evidence="1">
    <location>
        <begin position="1"/>
        <end position="30"/>
    </location>
</feature>
<gene>
    <name evidence="2" type="ORF">P154DRAFT_564320</name>
</gene>
<accession>A0A6A5WDU6</accession>
<evidence type="ECO:0000313" key="3">
    <source>
        <dbReference type="Proteomes" id="UP000799779"/>
    </source>
</evidence>
<organism evidence="2 3">
    <name type="scientific">Amniculicola lignicola CBS 123094</name>
    <dbReference type="NCBI Taxonomy" id="1392246"/>
    <lineage>
        <taxon>Eukaryota</taxon>
        <taxon>Fungi</taxon>
        <taxon>Dikarya</taxon>
        <taxon>Ascomycota</taxon>
        <taxon>Pezizomycotina</taxon>
        <taxon>Dothideomycetes</taxon>
        <taxon>Pleosporomycetidae</taxon>
        <taxon>Pleosporales</taxon>
        <taxon>Amniculicolaceae</taxon>
        <taxon>Amniculicola</taxon>
    </lineage>
</organism>
<evidence type="ECO:0000256" key="1">
    <source>
        <dbReference type="SAM" id="MobiDB-lite"/>
    </source>
</evidence>
<dbReference type="PANTHER" id="PTHR45691">
    <property type="entry name" value="PROTEIN DIAPHANOUS"/>
    <property type="match status" value="1"/>
</dbReference>
<sequence>MDSTTPPRPAPVLMEAPPYLGLTTPNPTPPVEMIEKPTARKMMDGVLHNLARKQKKVWEQNQKKSPRFEEPISKNGDYFNSAAAYPDRLPSIPASSPGATVPKKGILKPPRVRFFEEELGDLSQPAPPPMSPPHYIPPINFVPPEHMYTGSHDPLAPPLPPPPPPPPPPPDEAPPAEPPAPLSLYLPAIDEDAYLSEIAYKLYTKFMDELAEFVDMQGEVIGTRLMVQEKRQQLKILRENVSRSDVVLMDYLRSCMAEGIESDDPKLVKLFNEAQQARDYVGPVEAEYEPLEVRLGADEHQLKEKYSLIEGRFENFFRLNATSTTNISVPSRIDYDANSVSASGVREWTDVEPRQSDPFFGAYIGDDKVGVGQLPVIMDQYHPSEDKSLQTSGVSPLDPKSSDTPEQTRKRRSTITPSEDQKDQKDRKPTALLGMDDTELQSHFADAETETREKRIHENLKGISDAAVSFDTSTQAFDELAREPGLDEVDTILLRTEDSDTQSTLSDYLLSFESTRDRVNRWLLHKLRISPREAFALRRQIMTSSSGVQDWANLALNLWPTDDLGLGQAYIQGSVEERQESPQVPQHVPLPYPDAEPRIESGLKVPRPRSASVSNIAYAPTISDLQNRTLSNSQSLEVLSAVALRTVSSL</sequence>
<feature type="compositionally biased region" description="Pro residues" evidence="1">
    <location>
        <begin position="1"/>
        <end position="10"/>
    </location>
</feature>
<feature type="region of interest" description="Disordered" evidence="1">
    <location>
        <begin position="54"/>
        <end position="75"/>
    </location>
</feature>
<dbReference type="GO" id="GO:0005884">
    <property type="term" value="C:actin filament"/>
    <property type="evidence" value="ECO:0007669"/>
    <property type="project" value="TreeGrafter"/>
</dbReference>
<dbReference type="Proteomes" id="UP000799779">
    <property type="component" value="Unassembled WGS sequence"/>
</dbReference>
<keyword evidence="3" id="KW-1185">Reference proteome</keyword>
<dbReference type="GO" id="GO:0030041">
    <property type="term" value="P:actin filament polymerization"/>
    <property type="evidence" value="ECO:0007669"/>
    <property type="project" value="TreeGrafter"/>
</dbReference>